<protein>
    <submittedName>
        <fullName evidence="6">Transcriptional regulator, IclR family</fullName>
    </submittedName>
</protein>
<keyword evidence="7" id="KW-1185">Reference proteome</keyword>
<dbReference type="STRING" id="631454.N177_1878"/>
<dbReference type="InterPro" id="IPR029016">
    <property type="entry name" value="GAF-like_dom_sf"/>
</dbReference>
<dbReference type="SUPFAM" id="SSF55781">
    <property type="entry name" value="GAF domain-like"/>
    <property type="match status" value="1"/>
</dbReference>
<evidence type="ECO:0000259" key="5">
    <source>
        <dbReference type="PROSITE" id="PS51078"/>
    </source>
</evidence>
<comment type="caution">
    <text evidence="6">The sequence shown here is derived from an EMBL/GenBank/DDBJ whole genome shotgun (WGS) entry which is preliminary data.</text>
</comment>
<dbReference type="SMART" id="SM00346">
    <property type="entry name" value="HTH_ICLR"/>
    <property type="match status" value="1"/>
</dbReference>
<organism evidence="6 7">
    <name type="scientific">Lutibaculum baratangense AMV1</name>
    <dbReference type="NCBI Taxonomy" id="631454"/>
    <lineage>
        <taxon>Bacteria</taxon>
        <taxon>Pseudomonadati</taxon>
        <taxon>Pseudomonadota</taxon>
        <taxon>Alphaproteobacteria</taxon>
        <taxon>Hyphomicrobiales</taxon>
        <taxon>Tepidamorphaceae</taxon>
        <taxon>Lutibaculum</taxon>
    </lineage>
</organism>
<dbReference type="InterPro" id="IPR014757">
    <property type="entry name" value="Tscrpt_reg_IclR_C"/>
</dbReference>
<sequence length="260" mass="27354">MATVTKTSDEKKGVAAVARALSLLNAFEGAAEPLTISELARRTGLYKSTALRLIQSLKAEDFVAQLPDGSYQLGSSFVRLARSVQMPSSMEERILPVLRRLVEQGSESPSFHVRAGDDKRVCILRVDSRHSTLDRVKTGMALPLDRGAAGRVFLAYDGTGKGEAYDRIRAGGYAVSFGETDPDCAAVAAPVFGIGNELLGVLSLSGPRVRFDEETVNAQVTLLLPAAAALTRAMGGSIRGASARRACPSDASEPAMGAGG</sequence>
<dbReference type="PROSITE" id="PS51078">
    <property type="entry name" value="ICLR_ED"/>
    <property type="match status" value="1"/>
</dbReference>
<evidence type="ECO:0000313" key="7">
    <source>
        <dbReference type="Proteomes" id="UP000017819"/>
    </source>
</evidence>
<evidence type="ECO:0000259" key="4">
    <source>
        <dbReference type="PROSITE" id="PS51077"/>
    </source>
</evidence>
<feature type="domain" description="IclR-ED" evidence="5">
    <location>
        <begin position="76"/>
        <end position="236"/>
    </location>
</feature>
<dbReference type="OrthoDB" id="6166718at2"/>
<keyword evidence="3" id="KW-0804">Transcription</keyword>
<dbReference type="Pfam" id="PF09339">
    <property type="entry name" value="HTH_IclR"/>
    <property type="match status" value="1"/>
</dbReference>
<feature type="domain" description="HTH iclR-type" evidence="4">
    <location>
        <begin position="14"/>
        <end position="75"/>
    </location>
</feature>
<dbReference type="Proteomes" id="UP000017819">
    <property type="component" value="Unassembled WGS sequence"/>
</dbReference>
<dbReference type="AlphaFoldDB" id="V4RGS8"/>
<gene>
    <name evidence="6" type="ORF">N177_1878</name>
</gene>
<evidence type="ECO:0000313" key="6">
    <source>
        <dbReference type="EMBL" id="ESR25361.1"/>
    </source>
</evidence>
<dbReference type="GO" id="GO:0003677">
    <property type="term" value="F:DNA binding"/>
    <property type="evidence" value="ECO:0007669"/>
    <property type="project" value="UniProtKB-KW"/>
</dbReference>
<dbReference type="InterPro" id="IPR005471">
    <property type="entry name" value="Tscrpt_reg_IclR_N"/>
</dbReference>
<dbReference type="GO" id="GO:0045892">
    <property type="term" value="P:negative regulation of DNA-templated transcription"/>
    <property type="evidence" value="ECO:0007669"/>
    <property type="project" value="TreeGrafter"/>
</dbReference>
<evidence type="ECO:0000256" key="3">
    <source>
        <dbReference type="ARBA" id="ARBA00023163"/>
    </source>
</evidence>
<evidence type="ECO:0000256" key="1">
    <source>
        <dbReference type="ARBA" id="ARBA00023015"/>
    </source>
</evidence>
<proteinExistence type="predicted"/>
<dbReference type="InterPro" id="IPR036388">
    <property type="entry name" value="WH-like_DNA-bd_sf"/>
</dbReference>
<dbReference type="Gene3D" id="1.10.10.10">
    <property type="entry name" value="Winged helix-like DNA-binding domain superfamily/Winged helix DNA-binding domain"/>
    <property type="match status" value="1"/>
</dbReference>
<dbReference type="PATRIC" id="fig|631454.5.peg.1857"/>
<name>V4RGS8_9HYPH</name>
<accession>V4RGS8</accession>
<dbReference type="InterPro" id="IPR050707">
    <property type="entry name" value="HTH_MetabolicPath_Reg"/>
</dbReference>
<dbReference type="Pfam" id="PF01614">
    <property type="entry name" value="IclR_C"/>
    <property type="match status" value="1"/>
</dbReference>
<dbReference type="PROSITE" id="PS51077">
    <property type="entry name" value="HTH_ICLR"/>
    <property type="match status" value="1"/>
</dbReference>
<keyword evidence="2" id="KW-0238">DNA-binding</keyword>
<dbReference type="RefSeq" id="WP_023432019.1">
    <property type="nucleotide sequence ID" value="NZ_AWXZ01000023.1"/>
</dbReference>
<dbReference type="InterPro" id="IPR036390">
    <property type="entry name" value="WH_DNA-bd_sf"/>
</dbReference>
<dbReference type="EMBL" id="AWXZ01000023">
    <property type="protein sequence ID" value="ESR25361.1"/>
    <property type="molecule type" value="Genomic_DNA"/>
</dbReference>
<dbReference type="Gene3D" id="3.30.450.40">
    <property type="match status" value="2"/>
</dbReference>
<dbReference type="GO" id="GO:0003700">
    <property type="term" value="F:DNA-binding transcription factor activity"/>
    <property type="evidence" value="ECO:0007669"/>
    <property type="project" value="TreeGrafter"/>
</dbReference>
<dbReference type="PANTHER" id="PTHR30136">
    <property type="entry name" value="HELIX-TURN-HELIX TRANSCRIPTIONAL REGULATOR, ICLR FAMILY"/>
    <property type="match status" value="1"/>
</dbReference>
<dbReference type="PANTHER" id="PTHR30136:SF39">
    <property type="entry name" value="TRANSCRIPTIONAL REGULATORY PROTEIN"/>
    <property type="match status" value="1"/>
</dbReference>
<evidence type="ECO:0000256" key="2">
    <source>
        <dbReference type="ARBA" id="ARBA00023125"/>
    </source>
</evidence>
<keyword evidence="1" id="KW-0805">Transcription regulation</keyword>
<dbReference type="SUPFAM" id="SSF46785">
    <property type="entry name" value="Winged helix' DNA-binding domain"/>
    <property type="match status" value="1"/>
</dbReference>
<reference evidence="6 7" key="1">
    <citation type="journal article" date="2014" name="Genome Announc.">
        <title>Draft Genome Sequence of Lutibaculum baratangense Strain AMV1T, Isolated from a Mud Volcano in Andamans, India.</title>
        <authorList>
            <person name="Singh A."/>
            <person name="Sreenivas A."/>
            <person name="Sathyanarayana Reddy G."/>
            <person name="Pinnaka A.K."/>
            <person name="Shivaji S."/>
        </authorList>
    </citation>
    <scope>NUCLEOTIDE SEQUENCE [LARGE SCALE GENOMIC DNA]</scope>
    <source>
        <strain evidence="6 7">AMV1</strain>
    </source>
</reference>
<dbReference type="eggNOG" id="COG1414">
    <property type="taxonomic scope" value="Bacteria"/>
</dbReference>